<reference evidence="2" key="2">
    <citation type="submission" date="2020-11" db="EMBL/GenBank/DDBJ databases">
        <authorList>
            <person name="McCartney M.A."/>
            <person name="Auch B."/>
            <person name="Kono T."/>
            <person name="Mallez S."/>
            <person name="Becker A."/>
            <person name="Gohl D.M."/>
            <person name="Silverstein K.A.T."/>
            <person name="Koren S."/>
            <person name="Bechman K.B."/>
            <person name="Herman A."/>
            <person name="Abrahante J.E."/>
            <person name="Garbe J."/>
        </authorList>
    </citation>
    <scope>NUCLEOTIDE SEQUENCE</scope>
    <source>
        <strain evidence="2">Duluth1</strain>
        <tissue evidence="2">Whole animal</tissue>
    </source>
</reference>
<dbReference type="AlphaFoldDB" id="A0A9D4KMD3"/>
<keyword evidence="3" id="KW-1185">Reference proteome</keyword>
<dbReference type="EMBL" id="JAIWYP010000004">
    <property type="protein sequence ID" value="KAH3842169.1"/>
    <property type="molecule type" value="Genomic_DNA"/>
</dbReference>
<organism evidence="2 3">
    <name type="scientific">Dreissena polymorpha</name>
    <name type="common">Zebra mussel</name>
    <name type="synonym">Mytilus polymorpha</name>
    <dbReference type="NCBI Taxonomy" id="45954"/>
    <lineage>
        <taxon>Eukaryota</taxon>
        <taxon>Metazoa</taxon>
        <taxon>Spiralia</taxon>
        <taxon>Lophotrochozoa</taxon>
        <taxon>Mollusca</taxon>
        <taxon>Bivalvia</taxon>
        <taxon>Autobranchia</taxon>
        <taxon>Heteroconchia</taxon>
        <taxon>Euheterodonta</taxon>
        <taxon>Imparidentia</taxon>
        <taxon>Neoheterodontei</taxon>
        <taxon>Myida</taxon>
        <taxon>Dreissenoidea</taxon>
        <taxon>Dreissenidae</taxon>
        <taxon>Dreissena</taxon>
    </lineage>
</organism>
<feature type="region of interest" description="Disordered" evidence="1">
    <location>
        <begin position="34"/>
        <end position="72"/>
    </location>
</feature>
<gene>
    <name evidence="2" type="ORF">DPMN_115664</name>
</gene>
<evidence type="ECO:0000313" key="2">
    <source>
        <dbReference type="EMBL" id="KAH3842169.1"/>
    </source>
</evidence>
<evidence type="ECO:0000256" key="1">
    <source>
        <dbReference type="SAM" id="MobiDB-lite"/>
    </source>
</evidence>
<protein>
    <submittedName>
        <fullName evidence="2">Uncharacterized protein</fullName>
    </submittedName>
</protein>
<evidence type="ECO:0000313" key="3">
    <source>
        <dbReference type="Proteomes" id="UP000828390"/>
    </source>
</evidence>
<proteinExistence type="predicted"/>
<reference evidence="2" key="1">
    <citation type="journal article" date="2019" name="bioRxiv">
        <title>The Genome of the Zebra Mussel, Dreissena polymorpha: A Resource for Invasive Species Research.</title>
        <authorList>
            <person name="McCartney M.A."/>
            <person name="Auch B."/>
            <person name="Kono T."/>
            <person name="Mallez S."/>
            <person name="Zhang Y."/>
            <person name="Obille A."/>
            <person name="Becker A."/>
            <person name="Abrahante J.E."/>
            <person name="Garbe J."/>
            <person name="Badalamenti J.P."/>
            <person name="Herman A."/>
            <person name="Mangelson H."/>
            <person name="Liachko I."/>
            <person name="Sullivan S."/>
            <person name="Sone E.D."/>
            <person name="Koren S."/>
            <person name="Silverstein K.A.T."/>
            <person name="Beckman K.B."/>
            <person name="Gohl D.M."/>
        </authorList>
    </citation>
    <scope>NUCLEOTIDE SEQUENCE</scope>
    <source>
        <strain evidence="2">Duluth1</strain>
        <tissue evidence="2">Whole animal</tissue>
    </source>
</reference>
<comment type="caution">
    <text evidence="2">The sequence shown here is derived from an EMBL/GenBank/DDBJ whole genome shotgun (WGS) entry which is preliminary data.</text>
</comment>
<dbReference type="Proteomes" id="UP000828390">
    <property type="component" value="Unassembled WGS sequence"/>
</dbReference>
<name>A0A9D4KMD3_DREPO</name>
<sequence>MNYPLGFATLGSISTRLTPTTAAYSQTHALTMAPRSPRVHPSVMSCMRSPMSPTCLGPRARRTQRSPPTQVN</sequence>
<accession>A0A9D4KMD3</accession>